<evidence type="ECO:0000313" key="2">
    <source>
        <dbReference type="EMBL" id="KAF2851273.1"/>
    </source>
</evidence>
<dbReference type="PANTHER" id="PTHR31350">
    <property type="entry name" value="SI:DKEY-261L7.2"/>
    <property type="match status" value="1"/>
</dbReference>
<dbReference type="InterPro" id="IPR036623">
    <property type="entry name" value="Hemimethylated_DNA-bd_sf"/>
</dbReference>
<dbReference type="Gene3D" id="1.20.1280.50">
    <property type="match status" value="1"/>
</dbReference>
<gene>
    <name evidence="2" type="ORF">T440DRAFT_72017</name>
</gene>
<accession>A0A6A7B7H3</accession>
<dbReference type="InterPro" id="IPR036047">
    <property type="entry name" value="F-box-like_dom_sf"/>
</dbReference>
<dbReference type="Pfam" id="PF13369">
    <property type="entry name" value="Transglut_core2"/>
    <property type="match status" value="1"/>
</dbReference>
<dbReference type="Pfam" id="PF12937">
    <property type="entry name" value="F-box-like"/>
    <property type="match status" value="1"/>
</dbReference>
<dbReference type="Proteomes" id="UP000799423">
    <property type="component" value="Unassembled WGS sequence"/>
</dbReference>
<sequence>MDPTERPSLTDLPTEILEAIFLHLDPQSLLAVSQTNKPIKHLAADSPIIWRHLCQTRFNTWDARHNIAAKYRGPLSSVDWKALFVTRLDIEGNTKALLNRIIATQHERIRCINEIADYGYDAKETLLRECACPDDAEDVLARRYYANAILERIHREIAINVWKELRDGVHVPLEKALGAYDVFARTGEDVDTDVVAEDIDDLANGVLQQYPDFRDMDSRLKASTLASYLRDQDYTGVLDTSYRALRNSFIGLVLRSPTHESLPPISVAIYCAVAQRLGLDARPCSILFHVYTIVYAPKNYNLNGEYKPTSSTELDYMYLDPFRSSSEVLQDDLQRILRNMGVPTSEHPTYLSSTTTREMVLRTARNIMNSVQTIRQTEAGTRGVQTSWLTTQPDMDNAFYSTIWAMLLLESSEDPSTGRSTPHSHASTLRRRQYLPYLLEHFQTHFPWDVTLLSRYVIPMFYNQPEGHRLLQFVQSMHQVDAMRKPVLRRTERSRNVAFSVGQLFQHRRYGYEGVITGWDVACDAGEEWIMNQDVDGLPRGRDQAFYHVL</sequence>
<name>A0A6A7B7H3_9PLEO</name>
<proteinExistence type="predicted"/>
<evidence type="ECO:0000313" key="3">
    <source>
        <dbReference type="Proteomes" id="UP000799423"/>
    </source>
</evidence>
<feature type="domain" description="F-box" evidence="1">
    <location>
        <begin position="6"/>
        <end position="53"/>
    </location>
</feature>
<dbReference type="InterPro" id="IPR011722">
    <property type="entry name" value="Hemimethylated_DNA-bd_dom"/>
</dbReference>
<dbReference type="SUPFAM" id="SSF81383">
    <property type="entry name" value="F-box domain"/>
    <property type="match status" value="1"/>
</dbReference>
<dbReference type="Gene3D" id="2.30.30.390">
    <property type="entry name" value="Hemimethylated DNA-binding domain"/>
    <property type="match status" value="1"/>
</dbReference>
<dbReference type="InterPro" id="IPR001810">
    <property type="entry name" value="F-box_dom"/>
</dbReference>
<dbReference type="AlphaFoldDB" id="A0A6A7B7H3"/>
<protein>
    <recommendedName>
        <fullName evidence="1">F-box domain-containing protein</fullName>
    </recommendedName>
</protein>
<dbReference type="OrthoDB" id="28868at2759"/>
<reference evidence="2" key="1">
    <citation type="submission" date="2020-01" db="EMBL/GenBank/DDBJ databases">
        <authorList>
            <consortium name="DOE Joint Genome Institute"/>
            <person name="Haridas S."/>
            <person name="Albert R."/>
            <person name="Binder M."/>
            <person name="Bloem J."/>
            <person name="Labutti K."/>
            <person name="Salamov A."/>
            <person name="Andreopoulos B."/>
            <person name="Baker S.E."/>
            <person name="Barry K."/>
            <person name="Bills G."/>
            <person name="Bluhm B.H."/>
            <person name="Cannon C."/>
            <person name="Castanera R."/>
            <person name="Culley D.E."/>
            <person name="Daum C."/>
            <person name="Ezra D."/>
            <person name="Gonzalez J.B."/>
            <person name="Henrissat B."/>
            <person name="Kuo A."/>
            <person name="Liang C."/>
            <person name="Lipzen A."/>
            <person name="Lutzoni F."/>
            <person name="Magnuson J."/>
            <person name="Mondo S."/>
            <person name="Nolan M."/>
            <person name="Ohm R."/>
            <person name="Pangilinan J."/>
            <person name="Park H.-J."/>
            <person name="Ramirez L."/>
            <person name="Alfaro M."/>
            <person name="Sun H."/>
            <person name="Tritt A."/>
            <person name="Yoshinaga Y."/>
            <person name="Zwiers L.-H."/>
            <person name="Turgeon B.G."/>
            <person name="Goodwin S.B."/>
            <person name="Spatafora J.W."/>
            <person name="Crous P.W."/>
            <person name="Grigoriev I.V."/>
        </authorList>
    </citation>
    <scope>NUCLEOTIDE SEQUENCE</scope>
    <source>
        <strain evidence="2">IPT5</strain>
    </source>
</reference>
<dbReference type="Pfam" id="PF08755">
    <property type="entry name" value="YccV-like"/>
    <property type="match status" value="1"/>
</dbReference>
<dbReference type="SUPFAM" id="SSF141255">
    <property type="entry name" value="YccV-like"/>
    <property type="match status" value="1"/>
</dbReference>
<dbReference type="PROSITE" id="PS50181">
    <property type="entry name" value="FBOX"/>
    <property type="match status" value="1"/>
</dbReference>
<dbReference type="SMART" id="SM00256">
    <property type="entry name" value="FBOX"/>
    <property type="match status" value="1"/>
</dbReference>
<dbReference type="NCBIfam" id="TIGR02097">
    <property type="entry name" value="yccV"/>
    <property type="match status" value="1"/>
</dbReference>
<dbReference type="InterPro" id="IPR032698">
    <property type="entry name" value="SirB1_N"/>
</dbReference>
<keyword evidence="3" id="KW-1185">Reference proteome</keyword>
<dbReference type="GO" id="GO:0003677">
    <property type="term" value="F:DNA binding"/>
    <property type="evidence" value="ECO:0007669"/>
    <property type="project" value="InterPro"/>
</dbReference>
<dbReference type="EMBL" id="MU006303">
    <property type="protein sequence ID" value="KAF2851273.1"/>
    <property type="molecule type" value="Genomic_DNA"/>
</dbReference>
<evidence type="ECO:0000259" key="1">
    <source>
        <dbReference type="PROSITE" id="PS50181"/>
    </source>
</evidence>
<dbReference type="PANTHER" id="PTHR31350:SF27">
    <property type="entry name" value="HEMIMETHYLATED DNA-BINDING DOMAIN-CONTAINING PROTEIN"/>
    <property type="match status" value="1"/>
</dbReference>
<organism evidence="2 3">
    <name type="scientific">Plenodomus tracheiphilus IPT5</name>
    <dbReference type="NCBI Taxonomy" id="1408161"/>
    <lineage>
        <taxon>Eukaryota</taxon>
        <taxon>Fungi</taxon>
        <taxon>Dikarya</taxon>
        <taxon>Ascomycota</taxon>
        <taxon>Pezizomycotina</taxon>
        <taxon>Dothideomycetes</taxon>
        <taxon>Pleosporomycetidae</taxon>
        <taxon>Pleosporales</taxon>
        <taxon>Pleosporineae</taxon>
        <taxon>Leptosphaeriaceae</taxon>
        <taxon>Plenodomus</taxon>
    </lineage>
</organism>